<evidence type="ECO:0000313" key="3">
    <source>
        <dbReference type="Proteomes" id="UP000245202"/>
    </source>
</evidence>
<keyword evidence="1" id="KW-0732">Signal</keyword>
<gene>
    <name evidence="2" type="ORF">PAT3040_00254</name>
</gene>
<sequence>MVNMATKGLRKSFLLILVVLVTLMAGGQAVFADNGETKPLTAPPPDMIQPLALYTGYTYLLGSSIAVQDNTGSMRISVTTSSKSSVTTIGATVQLQRYTGTAWIDVGSSTTRTASNTSYLTDYVDKVVSTGYYYRAKVTHYVTHGSVNESEIEYSVTVLAS</sequence>
<feature type="signal peptide" evidence="1">
    <location>
        <begin position="1"/>
        <end position="32"/>
    </location>
</feature>
<reference evidence="2 3" key="1">
    <citation type="submission" date="2017-08" db="EMBL/GenBank/DDBJ databases">
        <title>Substantial Increase in Enzyme Production by Combined Drug-Resistance Mutations in Paenibacillus agaridevorans.</title>
        <authorList>
            <person name="Tanaka Y."/>
            <person name="Funane K."/>
            <person name="Hosaka T."/>
            <person name="Shiwa Y."/>
            <person name="Fujita N."/>
            <person name="Miyazaki T."/>
            <person name="Yoshikawa H."/>
            <person name="Murakami K."/>
            <person name="Kasahara K."/>
            <person name="Inaoka T."/>
            <person name="Hiraga Y."/>
            <person name="Ochi K."/>
        </authorList>
    </citation>
    <scope>NUCLEOTIDE SEQUENCE [LARGE SCALE GENOMIC DNA]</scope>
    <source>
        <strain evidence="2 3">T-3040</strain>
    </source>
</reference>
<dbReference type="Proteomes" id="UP000245202">
    <property type="component" value="Unassembled WGS sequence"/>
</dbReference>
<name>A0A2R5EJH3_9BACL</name>
<protein>
    <submittedName>
        <fullName evidence="2">Uncharacterized protein</fullName>
    </submittedName>
</protein>
<dbReference type="AlphaFoldDB" id="A0A2R5EJH3"/>
<accession>A0A2R5EJH3</accession>
<evidence type="ECO:0000313" key="2">
    <source>
        <dbReference type="EMBL" id="GBG05769.1"/>
    </source>
</evidence>
<comment type="caution">
    <text evidence="2">The sequence shown here is derived from an EMBL/GenBank/DDBJ whole genome shotgun (WGS) entry which is preliminary data.</text>
</comment>
<dbReference type="EMBL" id="BDQX01000022">
    <property type="protein sequence ID" value="GBG05769.1"/>
    <property type="molecule type" value="Genomic_DNA"/>
</dbReference>
<proteinExistence type="predicted"/>
<keyword evidence="3" id="KW-1185">Reference proteome</keyword>
<feature type="chain" id="PRO_5015357213" evidence="1">
    <location>
        <begin position="33"/>
        <end position="161"/>
    </location>
</feature>
<evidence type="ECO:0000256" key="1">
    <source>
        <dbReference type="SAM" id="SignalP"/>
    </source>
</evidence>
<organism evidence="2 3">
    <name type="scientific">Paenibacillus agaridevorans</name>
    <dbReference type="NCBI Taxonomy" id="171404"/>
    <lineage>
        <taxon>Bacteria</taxon>
        <taxon>Bacillati</taxon>
        <taxon>Bacillota</taxon>
        <taxon>Bacilli</taxon>
        <taxon>Bacillales</taxon>
        <taxon>Paenibacillaceae</taxon>
        <taxon>Paenibacillus</taxon>
    </lineage>
</organism>